<accession>A0A0G0PXQ0</accession>
<dbReference type="PROSITE" id="PS51191">
    <property type="entry name" value="FEMABX"/>
    <property type="match status" value="1"/>
</dbReference>
<dbReference type="AlphaFoldDB" id="A0A0G0PXQ0"/>
<proteinExistence type="predicted"/>
<reference evidence="1 2" key="1">
    <citation type="journal article" date="2015" name="Nature">
        <title>rRNA introns, odd ribosomes, and small enigmatic genomes across a large radiation of phyla.</title>
        <authorList>
            <person name="Brown C.T."/>
            <person name="Hug L.A."/>
            <person name="Thomas B.C."/>
            <person name="Sharon I."/>
            <person name="Castelle C.J."/>
            <person name="Singh A."/>
            <person name="Wilkins M.J."/>
            <person name="Williams K.H."/>
            <person name="Banfield J.F."/>
        </authorList>
    </citation>
    <scope>NUCLEOTIDE SEQUENCE [LARGE SCALE GENOMIC DNA]</scope>
</reference>
<comment type="caution">
    <text evidence="1">The sequence shown here is derived from an EMBL/GenBank/DDBJ whole genome shotgun (WGS) entry which is preliminary data.</text>
</comment>
<evidence type="ECO:0008006" key="3">
    <source>
        <dbReference type="Google" id="ProtNLM"/>
    </source>
</evidence>
<evidence type="ECO:0000313" key="1">
    <source>
        <dbReference type="EMBL" id="KKR29911.1"/>
    </source>
</evidence>
<dbReference type="Proteomes" id="UP000034793">
    <property type="component" value="Unassembled WGS sequence"/>
</dbReference>
<dbReference type="EMBL" id="LBXL01000019">
    <property type="protein sequence ID" value="KKR29911.1"/>
    <property type="molecule type" value="Genomic_DNA"/>
</dbReference>
<dbReference type="GO" id="GO:0016755">
    <property type="term" value="F:aminoacyltransferase activity"/>
    <property type="evidence" value="ECO:0007669"/>
    <property type="project" value="InterPro"/>
</dbReference>
<protein>
    <recommendedName>
        <fullName evidence="3">Toxin-antitoxin system, toxin component, RelE family</fullName>
    </recommendedName>
</protein>
<name>A0A0G0PXQ0_9BACT</name>
<dbReference type="InterPro" id="IPR003447">
    <property type="entry name" value="FEMABX"/>
</dbReference>
<sequence length="128" mass="15081">MEPQITYNSIDAFDKDLKRLAKKFPSLLEDLGLVKRAAIELFHLKKIDNHAVFPIPDFCSDTYQVFKIKKFACRSLKGRGVKSGIRVIYFFHIQKLEVIFIEMYFKSEQENENRLKIKEYLKTIDSSI</sequence>
<organism evidence="1 2">
    <name type="scientific">Candidatus Woesebacteria bacterium GW2011_GWA1_39_8</name>
    <dbReference type="NCBI Taxonomy" id="1618552"/>
    <lineage>
        <taxon>Bacteria</taxon>
        <taxon>Candidatus Woeseibacteriota</taxon>
    </lineage>
</organism>
<dbReference type="GO" id="GO:0044038">
    <property type="term" value="P:cell wall macromolecule biosynthetic process"/>
    <property type="evidence" value="ECO:0007669"/>
    <property type="project" value="InterPro"/>
</dbReference>
<gene>
    <name evidence="1" type="ORF">UT61_C0019G0028</name>
</gene>
<evidence type="ECO:0000313" key="2">
    <source>
        <dbReference type="Proteomes" id="UP000034793"/>
    </source>
</evidence>